<keyword evidence="6" id="KW-1185">Reference proteome</keyword>
<evidence type="ECO:0000259" key="2">
    <source>
        <dbReference type="Pfam" id="PF05422"/>
    </source>
</evidence>
<dbReference type="Pfam" id="PF16978">
    <property type="entry name" value="CRIM"/>
    <property type="match status" value="1"/>
</dbReference>
<feature type="domain" description="Sin1 N-terminal" evidence="2">
    <location>
        <begin position="45"/>
        <end position="125"/>
    </location>
</feature>
<evidence type="ECO:0000256" key="1">
    <source>
        <dbReference type="ARBA" id="ARBA00009407"/>
    </source>
</evidence>
<organism evidence="5 6">
    <name type="scientific">Cotesia typhae</name>
    <dbReference type="NCBI Taxonomy" id="2053667"/>
    <lineage>
        <taxon>Eukaryota</taxon>
        <taxon>Metazoa</taxon>
        <taxon>Ecdysozoa</taxon>
        <taxon>Arthropoda</taxon>
        <taxon>Hexapoda</taxon>
        <taxon>Insecta</taxon>
        <taxon>Pterygota</taxon>
        <taxon>Neoptera</taxon>
        <taxon>Endopterygota</taxon>
        <taxon>Hymenoptera</taxon>
        <taxon>Apocrita</taxon>
        <taxon>Ichneumonoidea</taxon>
        <taxon>Braconidae</taxon>
        <taxon>Microgastrinae</taxon>
        <taxon>Cotesia</taxon>
    </lineage>
</organism>
<evidence type="ECO:0000313" key="5">
    <source>
        <dbReference type="EMBL" id="KAG8034627.1"/>
    </source>
</evidence>
<comment type="similarity">
    <text evidence="1">Belongs to the SIN1 family.</text>
</comment>
<dbReference type="InterPro" id="IPR031313">
    <property type="entry name" value="Sin1_PH_dom"/>
</dbReference>
<reference evidence="5" key="2">
    <citation type="submission" date="2021-04" db="EMBL/GenBank/DDBJ databases">
        <title>Genome-wide patterns of bracovirus chromosomal integration into multiple host tissues during parasitism.</title>
        <authorList>
            <person name="Chebbi M.A.C."/>
        </authorList>
    </citation>
    <scope>NUCLEOTIDE SEQUENCE</scope>
    <source>
        <tissue evidence="5">Whole body</tissue>
    </source>
</reference>
<dbReference type="Proteomes" id="UP000729913">
    <property type="component" value="Unassembled WGS sequence"/>
</dbReference>
<dbReference type="PANTHER" id="PTHR13335:SF1">
    <property type="entry name" value="TARGET OF RAPAMYCIN COMPLEX 2 SUBUNIT MAPKAP1"/>
    <property type="match status" value="1"/>
</dbReference>
<comment type="caution">
    <text evidence="5">The sequence shown here is derived from an EMBL/GenBank/DDBJ whole genome shotgun (WGS) entry which is preliminary data.</text>
</comment>
<reference evidence="5" key="1">
    <citation type="submission" date="2020-03" db="EMBL/GenBank/DDBJ databases">
        <authorList>
            <person name="Chebbi M.A."/>
            <person name="Drezen J.M."/>
        </authorList>
    </citation>
    <scope>NUCLEOTIDE SEQUENCE</scope>
    <source>
        <tissue evidence="5">Whole body</tissue>
    </source>
</reference>
<proteinExistence type="inferred from homology"/>
<dbReference type="InterPro" id="IPR008828">
    <property type="entry name" value="Sin1/Avo1"/>
</dbReference>
<gene>
    <name evidence="5" type="ORF">G9C98_007703</name>
</gene>
<dbReference type="GO" id="GO:0005546">
    <property type="term" value="F:phosphatidylinositol-4,5-bisphosphate binding"/>
    <property type="evidence" value="ECO:0007669"/>
    <property type="project" value="TreeGrafter"/>
</dbReference>
<dbReference type="OrthoDB" id="241990at2759"/>
<feature type="domain" description="CRIM" evidence="3">
    <location>
        <begin position="136"/>
        <end position="271"/>
    </location>
</feature>
<dbReference type="EMBL" id="JAAOIC020000067">
    <property type="protein sequence ID" value="KAG8034627.1"/>
    <property type="molecule type" value="Genomic_DNA"/>
</dbReference>
<dbReference type="GO" id="GO:0005737">
    <property type="term" value="C:cytoplasm"/>
    <property type="evidence" value="ECO:0007669"/>
    <property type="project" value="TreeGrafter"/>
</dbReference>
<name>A0A8J5QVT0_9HYME</name>
<evidence type="ECO:0008006" key="7">
    <source>
        <dbReference type="Google" id="ProtNLM"/>
    </source>
</evidence>
<accession>A0A8J5QVT0</accession>
<dbReference type="Pfam" id="PF16979">
    <property type="entry name" value="SIN1_PH"/>
    <property type="match status" value="1"/>
</dbReference>
<evidence type="ECO:0000313" key="6">
    <source>
        <dbReference type="Proteomes" id="UP000729913"/>
    </source>
</evidence>
<dbReference type="InterPro" id="IPR031567">
    <property type="entry name" value="CRIM_dom"/>
</dbReference>
<evidence type="ECO:0000259" key="3">
    <source>
        <dbReference type="Pfam" id="PF16978"/>
    </source>
</evidence>
<dbReference type="GO" id="GO:0031932">
    <property type="term" value="C:TORC2 complex"/>
    <property type="evidence" value="ECO:0007669"/>
    <property type="project" value="InterPro"/>
</dbReference>
<dbReference type="PANTHER" id="PTHR13335">
    <property type="entry name" value="TARGET OF RAPAMYCIN COMPLEX 2 SUBUNIT MAPKAP1"/>
    <property type="match status" value="1"/>
</dbReference>
<protein>
    <recommendedName>
        <fullName evidence="7">Stress-activated map kinase-interacting protein 1</fullName>
    </recommendedName>
</protein>
<dbReference type="InterPro" id="IPR032679">
    <property type="entry name" value="Sin1_N"/>
</dbReference>
<dbReference type="GO" id="GO:0005886">
    <property type="term" value="C:plasma membrane"/>
    <property type="evidence" value="ECO:0007669"/>
    <property type="project" value="TreeGrafter"/>
</dbReference>
<dbReference type="Pfam" id="PF05422">
    <property type="entry name" value="SIN1"/>
    <property type="match status" value="1"/>
</dbReference>
<feature type="domain" description="SIN1-type PH" evidence="4">
    <location>
        <begin position="314"/>
        <end position="437"/>
    </location>
</feature>
<dbReference type="AlphaFoldDB" id="A0A8J5QVT0"/>
<evidence type="ECO:0000259" key="4">
    <source>
        <dbReference type="Pfam" id="PF16979"/>
    </source>
</evidence>
<sequence length="465" mass="53982">MALYDNKHWLLSYIRDSFISTDDTGMCEAVMPREDIPKQLKANGAQCYLGFEESDDEDLDALTESYDIQMDMSFGHRPRSNTAQKLEKMELERKKTARVKHIKWESRSVRLTKEEIAELFQQKDFRKKNNSNVKNQSLLSEQLVKCPYIPVNRFIEYVKFDGSGLVGVPVRKYRIFMCILPKEERVYPMQVTVMCSATVEEFIGLICYKYATENPNHNLIKEINKYGLYIAEDDGEVDGDFPCLDPREKIGKFEFSALGLVEMRLSDRQRHEPTGPVLPVSTGEIREATEKEQEIFAQDLARMKGHTTAIEAPLYQLYRVYVLHKMRAKTEIHLGVSGDKIEIDPLVTSKSAYRFWNRQHRVSYQMENIAWCEITETKGSKTSFTLVYTNPSTSDNISVSSLSSPSLHQSMSFKTHDFEAESTIAEEIVRKINHILELRSNNARKEFIAHRERKSMRRKSFHLHR</sequence>
<dbReference type="GO" id="GO:0038203">
    <property type="term" value="P:TORC2 signaling"/>
    <property type="evidence" value="ECO:0007669"/>
    <property type="project" value="TreeGrafter"/>
</dbReference>